<dbReference type="InterPro" id="IPR000515">
    <property type="entry name" value="MetI-like"/>
</dbReference>
<feature type="transmembrane region" description="Helical" evidence="7">
    <location>
        <begin position="12"/>
        <end position="34"/>
    </location>
</feature>
<evidence type="ECO:0000256" key="5">
    <source>
        <dbReference type="ARBA" id="ARBA00022989"/>
    </source>
</evidence>
<dbReference type="PANTHER" id="PTHR43744:SF6">
    <property type="entry name" value="ABC TRANSPORTER PERMEASE PROTEIN YESQ-RELATED"/>
    <property type="match status" value="1"/>
</dbReference>
<proteinExistence type="inferred from homology"/>
<feature type="transmembrane region" description="Helical" evidence="7">
    <location>
        <begin position="83"/>
        <end position="105"/>
    </location>
</feature>
<comment type="subcellular location">
    <subcellularLocation>
        <location evidence="1 7">Cell membrane</location>
        <topology evidence="1 7">Multi-pass membrane protein</topology>
    </subcellularLocation>
</comment>
<dbReference type="PROSITE" id="PS50928">
    <property type="entry name" value="ABC_TM1"/>
    <property type="match status" value="1"/>
</dbReference>
<keyword evidence="6 7" id="KW-0472">Membrane</keyword>
<dbReference type="PANTHER" id="PTHR43744">
    <property type="entry name" value="ABC TRANSPORTER PERMEASE PROTEIN MG189-RELATED-RELATED"/>
    <property type="match status" value="1"/>
</dbReference>
<dbReference type="SUPFAM" id="SSF161098">
    <property type="entry name" value="MetI-like"/>
    <property type="match status" value="1"/>
</dbReference>
<organism evidence="8 9">
    <name type="scientific">Hungatella hathewayi</name>
    <dbReference type="NCBI Taxonomy" id="154046"/>
    <lineage>
        <taxon>Bacteria</taxon>
        <taxon>Bacillati</taxon>
        <taxon>Bacillota</taxon>
        <taxon>Clostridia</taxon>
        <taxon>Lachnospirales</taxon>
        <taxon>Lachnospiraceae</taxon>
        <taxon>Hungatella</taxon>
    </lineage>
</organism>
<evidence type="ECO:0000256" key="4">
    <source>
        <dbReference type="ARBA" id="ARBA00022692"/>
    </source>
</evidence>
<evidence type="ECO:0000256" key="2">
    <source>
        <dbReference type="ARBA" id="ARBA00022448"/>
    </source>
</evidence>
<evidence type="ECO:0000256" key="3">
    <source>
        <dbReference type="ARBA" id="ARBA00022475"/>
    </source>
</evidence>
<keyword evidence="2 7" id="KW-0813">Transport</keyword>
<gene>
    <name evidence="8" type="primary">togN</name>
    <name evidence="8" type="ORF">CE91St55_63000</name>
</gene>
<feature type="transmembrane region" description="Helical" evidence="7">
    <location>
        <begin position="191"/>
        <end position="214"/>
    </location>
</feature>
<dbReference type="GO" id="GO:0055085">
    <property type="term" value="P:transmembrane transport"/>
    <property type="evidence" value="ECO:0007669"/>
    <property type="project" value="InterPro"/>
</dbReference>
<protein>
    <submittedName>
        <fullName evidence="8">Sugar ABC transporter permease</fullName>
    </submittedName>
</protein>
<keyword evidence="3" id="KW-1003">Cell membrane</keyword>
<feature type="transmembrane region" description="Helical" evidence="7">
    <location>
        <begin position="148"/>
        <end position="170"/>
    </location>
</feature>
<comment type="caution">
    <text evidence="8">The sequence shown here is derived from an EMBL/GenBank/DDBJ whole genome shotgun (WGS) entry which is preliminary data.</text>
</comment>
<evidence type="ECO:0000256" key="1">
    <source>
        <dbReference type="ARBA" id="ARBA00004651"/>
    </source>
</evidence>
<dbReference type="EMBL" id="BQNJ01000002">
    <property type="protein sequence ID" value="GKH04319.1"/>
    <property type="molecule type" value="Genomic_DNA"/>
</dbReference>
<keyword evidence="5 7" id="KW-1133">Transmembrane helix</keyword>
<dbReference type="Gene3D" id="1.10.3720.10">
    <property type="entry name" value="MetI-like"/>
    <property type="match status" value="1"/>
</dbReference>
<dbReference type="CDD" id="cd06261">
    <property type="entry name" value="TM_PBP2"/>
    <property type="match status" value="1"/>
</dbReference>
<name>A0A413XD16_9FIRM</name>
<evidence type="ECO:0000256" key="7">
    <source>
        <dbReference type="RuleBase" id="RU363032"/>
    </source>
</evidence>
<keyword evidence="4 7" id="KW-0812">Transmembrane</keyword>
<sequence>MMNRKIAKIRKIVLKTISYLVLTALGIVFIYPLLFMLSASFKTNQELMTSMSLIPKSISFDSYINGWKGVGTYTFGHFMKNSGILVVPVVLFTVISSSLVAYGFARFKFKGYGLLFGAMLSTMMLPNAVVIVPRYIMFRQMGWLNTYVPFYALSLFACYPFFIFSMVQFIRGIPKDIDESAFMDGCSTFGIFVYMILPLAKPCLFSMAIFQFIWTWNDYFNPLIFINSVNKYTVMQGLRMCMDSSSGISWGPIMALSLIAILPCVIIFFAAQKYFVEGVATTGLKG</sequence>
<dbReference type="RefSeq" id="WP_118042455.1">
    <property type="nucleotide sequence ID" value="NZ_BQNJ01000002.1"/>
</dbReference>
<comment type="similarity">
    <text evidence="7">Belongs to the binding-protein-dependent transport system permease family.</text>
</comment>
<feature type="transmembrane region" description="Helical" evidence="7">
    <location>
        <begin position="112"/>
        <end position="136"/>
    </location>
</feature>
<dbReference type="InterPro" id="IPR035906">
    <property type="entry name" value="MetI-like_sf"/>
</dbReference>
<evidence type="ECO:0000313" key="9">
    <source>
        <dbReference type="Proteomes" id="UP001055091"/>
    </source>
</evidence>
<dbReference type="GO" id="GO:0005886">
    <property type="term" value="C:plasma membrane"/>
    <property type="evidence" value="ECO:0007669"/>
    <property type="project" value="UniProtKB-SubCell"/>
</dbReference>
<dbReference type="Pfam" id="PF00528">
    <property type="entry name" value="BPD_transp_1"/>
    <property type="match status" value="1"/>
</dbReference>
<accession>A0A413XD16</accession>
<dbReference type="Proteomes" id="UP001055091">
    <property type="component" value="Unassembled WGS sequence"/>
</dbReference>
<reference evidence="8" key="1">
    <citation type="submission" date="2022-01" db="EMBL/GenBank/DDBJ databases">
        <title>Novel bile acid biosynthetic pathways are enriched in the microbiome of centenarians.</title>
        <authorList>
            <person name="Sato Y."/>
            <person name="Atarashi K."/>
            <person name="Plichta R.D."/>
            <person name="Arai Y."/>
            <person name="Sasajima S."/>
            <person name="Kearney M.S."/>
            <person name="Suda W."/>
            <person name="Takeshita K."/>
            <person name="Sasaki T."/>
            <person name="Okamoto S."/>
            <person name="Skelly N.A."/>
            <person name="Okamura Y."/>
            <person name="Vlamakis H."/>
            <person name="Li Y."/>
            <person name="Tanoue T."/>
            <person name="Takei H."/>
            <person name="Nittono H."/>
            <person name="Narushima S."/>
            <person name="Irie J."/>
            <person name="Itoh H."/>
            <person name="Moriya K."/>
            <person name="Sugiura Y."/>
            <person name="Suematsu M."/>
            <person name="Moritoki N."/>
            <person name="Shibata S."/>
            <person name="Littman R.D."/>
            <person name="Fischbach A.M."/>
            <person name="Uwamino Y."/>
            <person name="Inoue T."/>
            <person name="Honda A."/>
            <person name="Hattori M."/>
            <person name="Murai T."/>
            <person name="Xavier J.R."/>
            <person name="Hirose N."/>
            <person name="Honda K."/>
        </authorList>
    </citation>
    <scope>NUCLEOTIDE SEQUENCE</scope>
    <source>
        <strain evidence="8">CE91-St55</strain>
    </source>
</reference>
<evidence type="ECO:0000256" key="6">
    <source>
        <dbReference type="ARBA" id="ARBA00023136"/>
    </source>
</evidence>
<dbReference type="AlphaFoldDB" id="A0A413XD16"/>
<evidence type="ECO:0000313" key="8">
    <source>
        <dbReference type="EMBL" id="GKH04319.1"/>
    </source>
</evidence>
<feature type="transmembrane region" description="Helical" evidence="7">
    <location>
        <begin position="248"/>
        <end position="271"/>
    </location>
</feature>